<keyword evidence="7" id="KW-0119">Carbohydrate metabolism</keyword>
<evidence type="ECO:0000256" key="5">
    <source>
        <dbReference type="ARBA" id="ARBA00023001"/>
    </source>
</evidence>
<dbReference type="InterPro" id="IPR008928">
    <property type="entry name" value="6-hairpin_glycosidase_sf"/>
</dbReference>
<evidence type="ECO:0000256" key="3">
    <source>
        <dbReference type="ARBA" id="ARBA00012601"/>
    </source>
</evidence>
<dbReference type="PRINTS" id="PR00735">
    <property type="entry name" value="GLHYDRLASE8"/>
</dbReference>
<reference evidence="8 9" key="1">
    <citation type="submission" date="2024-02" db="EMBL/GenBank/DDBJ databases">
        <title>Bacteria isolated from the canopy kelp, Nereocystis luetkeana.</title>
        <authorList>
            <person name="Pfister C.A."/>
            <person name="Younker I.T."/>
            <person name="Light S.H."/>
        </authorList>
    </citation>
    <scope>NUCLEOTIDE SEQUENCE [LARGE SCALE GENOMIC DNA]</scope>
    <source>
        <strain evidence="8 9">TI.2.07</strain>
    </source>
</reference>
<dbReference type="Gene3D" id="1.50.10.10">
    <property type="match status" value="1"/>
</dbReference>
<dbReference type="RefSeq" id="WP_341629196.1">
    <property type="nucleotide sequence ID" value="NZ_JBAKBA010000059.1"/>
</dbReference>
<comment type="caution">
    <text evidence="8">The sequence shown here is derived from an EMBL/GenBank/DDBJ whole genome shotgun (WGS) entry which is preliminary data.</text>
</comment>
<sequence>MKKIIFIGILLFLIAISFIPKFISFERTPFQKNWITYKAQFIGTNRVLDTENNNISTSEGQGLALLFAVFSNDREQFQDMWAWTQQNMQREDHLFRQQYSPSEKGECDKKCISAQSNASNGDIIIAWALLAAENKWDRQIFLVEGLRVLDAIKAKLIRQQFGYQLVLPSETGFELPDDRVQINLSYWVFPALNLFTEVTGDPIWDEIYQSGTSLMTSARFGDWNLPSDWMILSEDKATLESANSTEYGEKANRLPLYLMLAQDYQTQLIAPFIDFWAQETLPATVDLLTGQRSATLANAGMKAIKAVTEAKMDNSEANLISDITLPQITPETDYYSATFILLSQLPIVKK</sequence>
<evidence type="ECO:0000313" key="8">
    <source>
        <dbReference type="EMBL" id="MEL0660812.1"/>
    </source>
</evidence>
<protein>
    <recommendedName>
        <fullName evidence="3">cellulase</fullName>
        <ecNumber evidence="3">3.2.1.4</ecNumber>
    </recommendedName>
</protein>
<evidence type="ECO:0000256" key="2">
    <source>
        <dbReference type="ARBA" id="ARBA00009209"/>
    </source>
</evidence>
<dbReference type="GO" id="GO:0016787">
    <property type="term" value="F:hydrolase activity"/>
    <property type="evidence" value="ECO:0007669"/>
    <property type="project" value="UniProtKB-KW"/>
</dbReference>
<evidence type="ECO:0000256" key="6">
    <source>
        <dbReference type="ARBA" id="ARBA00023295"/>
    </source>
</evidence>
<evidence type="ECO:0000256" key="7">
    <source>
        <dbReference type="ARBA" id="ARBA00023326"/>
    </source>
</evidence>
<name>A0ABU9HFY3_9GAMM</name>
<keyword evidence="7" id="KW-0624">Polysaccharide degradation</keyword>
<keyword evidence="4 8" id="KW-0378">Hydrolase</keyword>
<keyword evidence="6" id="KW-0326">Glycosidase</keyword>
<dbReference type="EMBL" id="JBAKBA010000059">
    <property type="protein sequence ID" value="MEL0660812.1"/>
    <property type="molecule type" value="Genomic_DNA"/>
</dbReference>
<gene>
    <name evidence="8" type="ORF">V6255_16890</name>
</gene>
<evidence type="ECO:0000256" key="4">
    <source>
        <dbReference type="ARBA" id="ARBA00022801"/>
    </source>
</evidence>
<dbReference type="Pfam" id="PF01270">
    <property type="entry name" value="Glyco_hydro_8"/>
    <property type="match status" value="1"/>
</dbReference>
<keyword evidence="5" id="KW-0136">Cellulose degradation</keyword>
<accession>A0ABU9HFY3</accession>
<evidence type="ECO:0000313" key="9">
    <source>
        <dbReference type="Proteomes" id="UP001366060"/>
    </source>
</evidence>
<dbReference type="Proteomes" id="UP001366060">
    <property type="component" value="Unassembled WGS sequence"/>
</dbReference>
<dbReference type="InterPro" id="IPR012341">
    <property type="entry name" value="6hp_glycosidase-like_sf"/>
</dbReference>
<proteinExistence type="inferred from homology"/>
<dbReference type="SUPFAM" id="SSF48208">
    <property type="entry name" value="Six-hairpin glycosidases"/>
    <property type="match status" value="1"/>
</dbReference>
<evidence type="ECO:0000256" key="1">
    <source>
        <dbReference type="ARBA" id="ARBA00000966"/>
    </source>
</evidence>
<comment type="similarity">
    <text evidence="2">Belongs to the glycosyl hydrolase 8 (cellulase D) family.</text>
</comment>
<dbReference type="EC" id="3.2.1.4" evidence="3"/>
<keyword evidence="9" id="KW-1185">Reference proteome</keyword>
<comment type="catalytic activity">
    <reaction evidence="1">
        <text>Endohydrolysis of (1-&gt;4)-beta-D-glucosidic linkages in cellulose, lichenin and cereal beta-D-glucans.</text>
        <dbReference type="EC" id="3.2.1.4"/>
    </reaction>
</comment>
<organism evidence="8 9">
    <name type="scientific">Psychromonas arctica</name>
    <dbReference type="NCBI Taxonomy" id="168275"/>
    <lineage>
        <taxon>Bacteria</taxon>
        <taxon>Pseudomonadati</taxon>
        <taxon>Pseudomonadota</taxon>
        <taxon>Gammaproteobacteria</taxon>
        <taxon>Alteromonadales</taxon>
        <taxon>Psychromonadaceae</taxon>
        <taxon>Psychromonas</taxon>
    </lineage>
</organism>
<dbReference type="InterPro" id="IPR002037">
    <property type="entry name" value="Glyco_hydro_8"/>
</dbReference>